<evidence type="ECO:0000313" key="1">
    <source>
        <dbReference type="EMBL" id="MBZ5749506.1"/>
    </source>
</evidence>
<organism evidence="1 2">
    <name type="scientific">Metabacillus rhizolycopersici</name>
    <dbReference type="NCBI Taxonomy" id="2875709"/>
    <lineage>
        <taxon>Bacteria</taxon>
        <taxon>Bacillati</taxon>
        <taxon>Bacillota</taxon>
        <taxon>Bacilli</taxon>
        <taxon>Bacillales</taxon>
        <taxon>Bacillaceae</taxon>
        <taxon>Metabacillus</taxon>
    </lineage>
</organism>
<keyword evidence="2" id="KW-1185">Reference proteome</keyword>
<accession>A0ABS7UMH2</accession>
<evidence type="ECO:0000313" key="2">
    <source>
        <dbReference type="Proteomes" id="UP001165287"/>
    </source>
</evidence>
<protein>
    <submittedName>
        <fullName evidence="1">Uncharacterized protein</fullName>
    </submittedName>
</protein>
<name>A0ABS7UMH2_9BACI</name>
<reference evidence="1" key="1">
    <citation type="submission" date="2024-05" db="EMBL/GenBank/DDBJ databases">
        <title>Metabacillus sp. nov., isolated from the rhizosphere soil of tomato plants.</title>
        <authorList>
            <person name="Ma R."/>
        </authorList>
    </citation>
    <scope>NUCLEOTIDE SEQUENCE</scope>
    <source>
        <strain evidence="1">DBTR6</strain>
    </source>
</reference>
<dbReference type="Proteomes" id="UP001165287">
    <property type="component" value="Unassembled WGS sequence"/>
</dbReference>
<dbReference type="RefSeq" id="WP_224137290.1">
    <property type="nucleotide sequence ID" value="NZ_JAIQUM010000006.1"/>
</dbReference>
<sequence>MEIAEYCGKTESSILTFIISFTDDIREKIAQRKLFYKEQIVRYVKKHIDFFFKAYKLKEALLKSYKHEVFNTIMFRLKNNLKEHRVFQCI</sequence>
<dbReference type="EMBL" id="JAIQUM010000006">
    <property type="protein sequence ID" value="MBZ5749506.1"/>
    <property type="molecule type" value="Genomic_DNA"/>
</dbReference>
<gene>
    <name evidence="1" type="ORF">K9V48_04420</name>
</gene>
<comment type="caution">
    <text evidence="1">The sequence shown here is derived from an EMBL/GenBank/DDBJ whole genome shotgun (WGS) entry which is preliminary data.</text>
</comment>
<proteinExistence type="predicted"/>